<evidence type="ECO:0000256" key="1">
    <source>
        <dbReference type="SAM" id="MobiDB-lite"/>
    </source>
</evidence>
<proteinExistence type="predicted"/>
<evidence type="ECO:0000313" key="2">
    <source>
        <dbReference type="EMBL" id="CAI9177684.1"/>
    </source>
</evidence>
<organism evidence="2 3">
    <name type="scientific">Rangifer tarandus platyrhynchus</name>
    <name type="common">Svalbard reindeer</name>
    <dbReference type="NCBI Taxonomy" id="3082113"/>
    <lineage>
        <taxon>Eukaryota</taxon>
        <taxon>Metazoa</taxon>
        <taxon>Chordata</taxon>
        <taxon>Craniata</taxon>
        <taxon>Vertebrata</taxon>
        <taxon>Euteleostomi</taxon>
        <taxon>Mammalia</taxon>
        <taxon>Eutheria</taxon>
        <taxon>Laurasiatheria</taxon>
        <taxon>Artiodactyla</taxon>
        <taxon>Ruminantia</taxon>
        <taxon>Pecora</taxon>
        <taxon>Cervidae</taxon>
        <taxon>Odocoileinae</taxon>
        <taxon>Rangifer</taxon>
    </lineage>
</organism>
<sequence>MVPRRVRRSCHPRRGVGCPARPAATAKARAERSVSARRRCGARRSGRETRNPGQLARRRLNQEDFILTWSLSSGWLLELSHYHLITVSRKEKGEEGLQLDQLFTSKLLVPHSHSTESTCRVQAAFMPPWPSQTTVEKLSDMLVFYQIRL</sequence>
<name>A0ABN8ZV97_RANTA</name>
<feature type="compositionally biased region" description="Basic residues" evidence="1">
    <location>
        <begin position="1"/>
        <end position="14"/>
    </location>
</feature>
<protein>
    <submittedName>
        <fullName evidence="2">Uncharacterized protein</fullName>
    </submittedName>
</protein>
<evidence type="ECO:0000313" key="3">
    <source>
        <dbReference type="Proteomes" id="UP001176941"/>
    </source>
</evidence>
<feature type="compositionally biased region" description="Basic residues" evidence="1">
    <location>
        <begin position="35"/>
        <end position="44"/>
    </location>
</feature>
<gene>
    <name evidence="2" type="ORF">MRATA1EN1_LOCUS26646</name>
</gene>
<keyword evidence="3" id="KW-1185">Reference proteome</keyword>
<feature type="region of interest" description="Disordered" evidence="1">
    <location>
        <begin position="1"/>
        <end position="55"/>
    </location>
</feature>
<reference evidence="2" key="1">
    <citation type="submission" date="2023-04" db="EMBL/GenBank/DDBJ databases">
        <authorList>
            <consortium name="ELIXIR-Norway"/>
        </authorList>
    </citation>
    <scope>NUCLEOTIDE SEQUENCE [LARGE SCALE GENOMIC DNA]</scope>
</reference>
<accession>A0ABN8ZV97</accession>
<dbReference type="EMBL" id="OX459943">
    <property type="protein sequence ID" value="CAI9177684.1"/>
    <property type="molecule type" value="Genomic_DNA"/>
</dbReference>
<dbReference type="Proteomes" id="UP001176941">
    <property type="component" value="Chromosome 7"/>
</dbReference>